<name>A0A165K3V8_9BASI</name>
<evidence type="ECO:0000313" key="2">
    <source>
        <dbReference type="EMBL" id="KZT62644.1"/>
    </source>
</evidence>
<reference evidence="2 3" key="1">
    <citation type="journal article" date="2016" name="Mol. Biol. Evol.">
        <title>Comparative Genomics of Early-Diverging Mushroom-Forming Fungi Provides Insights into the Origins of Lignocellulose Decay Capabilities.</title>
        <authorList>
            <person name="Nagy L.G."/>
            <person name="Riley R."/>
            <person name="Tritt A."/>
            <person name="Adam C."/>
            <person name="Daum C."/>
            <person name="Floudas D."/>
            <person name="Sun H."/>
            <person name="Yadav J.S."/>
            <person name="Pangilinan J."/>
            <person name="Larsson K.H."/>
            <person name="Matsuura K."/>
            <person name="Barry K."/>
            <person name="Labutti K."/>
            <person name="Kuo R."/>
            <person name="Ohm R.A."/>
            <person name="Bhattacharya S.S."/>
            <person name="Shirouzu T."/>
            <person name="Yoshinaga Y."/>
            <person name="Martin F.M."/>
            <person name="Grigoriev I.V."/>
            <person name="Hibbett D.S."/>
        </authorList>
    </citation>
    <scope>NUCLEOTIDE SEQUENCE [LARGE SCALE GENOMIC DNA]</scope>
    <source>
        <strain evidence="2 3">HHB12733</strain>
    </source>
</reference>
<gene>
    <name evidence="2" type="ORF">CALCODRAFT_505417</name>
</gene>
<accession>A0A165K3V8</accession>
<keyword evidence="3" id="KW-1185">Reference proteome</keyword>
<feature type="region of interest" description="Disordered" evidence="1">
    <location>
        <begin position="640"/>
        <end position="696"/>
    </location>
</feature>
<sequence length="804" mass="90223">MGDTTSDDEPRVEDFPETLEDVRKLIQIHMRTISREVLEIFNGAPLPNSTDIEEIVGAQERGKWTMILNAFITFYHYLGISEHLPFDIRQKIRAVLKSASKAIRDEHVPPHLALGLDIHWLPPSQFERFIPGVSWEYRHSALGIEDDGYLQTLGYKLHDGHVRRFEVKAKSRLRILHAELFTSLLDAGPRIPGLHAANAPMGLEVLRFSRDLWGLINRSVQLLQIDSYAAQLELRLLEFVLYSRDALWAFESEYADTLLASAWLPSHIYEYAIGRKPRYKLISSDEIIPTSSSPGRTWWKEAGREDNGPLLRQLERNHHRALLDTLLPEGTWLSDPDPHAAHWYLLSTSQTWPSDPLITAFERYLAGIGELYEDREPIPCFPVDILPIRALSRAFVPFCTKGRALVNNRASELVEEYWMNALQTTSKSLEDPPSRYVKFTVLEKICEQLGMLIASFGFDALERAPVDLQHLAMGLLNTAYLFAEENPAFRSYLPDLRRVPPFWARNMAVRCGLISIDEVIRDVEHEMEYCQTSVLKRPEDAPVVDVPVDDDTNMDLDQVSDTTAGAQTTSADVPMMDVDVTTSAAASEVAPQPDGSYLDIEMESAEEMVSGSPLQDENWMPPEATTGWEPVPVLLSSSKTAQKTIQHGDENAARPDASHQPNAAMGMLRKKGGRSSRARAANTSHGPSGLAVIAKRVKPTTPLPSVTTDPCRQLPEFKAYYESGPWNVPNPYIALTAVKSAKVPTYTITMGPKGWRLFAPYIITPLNMKRLAEIVRKYGIVLIPLSNGLHLEVRRPSPSLANGD</sequence>
<feature type="compositionally biased region" description="Basic and acidic residues" evidence="1">
    <location>
        <begin position="646"/>
        <end position="657"/>
    </location>
</feature>
<evidence type="ECO:0000313" key="3">
    <source>
        <dbReference type="Proteomes" id="UP000076842"/>
    </source>
</evidence>
<dbReference type="Proteomes" id="UP000076842">
    <property type="component" value="Unassembled WGS sequence"/>
</dbReference>
<organism evidence="2 3">
    <name type="scientific">Calocera cornea HHB12733</name>
    <dbReference type="NCBI Taxonomy" id="1353952"/>
    <lineage>
        <taxon>Eukaryota</taxon>
        <taxon>Fungi</taxon>
        <taxon>Dikarya</taxon>
        <taxon>Basidiomycota</taxon>
        <taxon>Agaricomycotina</taxon>
        <taxon>Dacrymycetes</taxon>
        <taxon>Dacrymycetales</taxon>
        <taxon>Dacrymycetaceae</taxon>
        <taxon>Calocera</taxon>
    </lineage>
</organism>
<dbReference type="EMBL" id="KV423915">
    <property type="protein sequence ID" value="KZT62644.1"/>
    <property type="molecule type" value="Genomic_DNA"/>
</dbReference>
<dbReference type="InParanoid" id="A0A165K3V8"/>
<dbReference type="AlphaFoldDB" id="A0A165K3V8"/>
<protein>
    <submittedName>
        <fullName evidence="2">Uncharacterized protein</fullName>
    </submittedName>
</protein>
<proteinExistence type="predicted"/>
<evidence type="ECO:0000256" key="1">
    <source>
        <dbReference type="SAM" id="MobiDB-lite"/>
    </source>
</evidence>
<feature type="compositionally biased region" description="Basic residues" evidence="1">
    <location>
        <begin position="668"/>
        <end position="677"/>
    </location>
</feature>
<dbReference type="OrthoDB" id="10551497at2759"/>